<keyword evidence="1" id="KW-0812">Transmembrane</keyword>
<feature type="transmembrane region" description="Helical" evidence="1">
    <location>
        <begin position="28"/>
        <end position="49"/>
    </location>
</feature>
<dbReference type="AlphaFoldDB" id="A8AA90"/>
<reference evidence="2 3" key="1">
    <citation type="journal article" date="2008" name="Genome Biol.">
        <title>A genomic analysis of the archaeal system Ignicoccus hospitalis-Nanoarchaeum equitans.</title>
        <authorList>
            <person name="Podar M."/>
            <person name="Anderson I."/>
            <person name="Makarova K.S."/>
            <person name="Elkins J.G."/>
            <person name="Ivanova N."/>
            <person name="Wall M.A."/>
            <person name="Lykidis A."/>
            <person name="Mavromatis K."/>
            <person name="Sun H."/>
            <person name="Hudson M.E."/>
            <person name="Chen W."/>
            <person name="Deciu C."/>
            <person name="Hutchison D."/>
            <person name="Eads J.R."/>
            <person name="Anderson A."/>
            <person name="Fernandes F."/>
            <person name="Szeto E."/>
            <person name="Lapidus A."/>
            <person name="Kyrpides N.C."/>
            <person name="Saier M.H.Jr."/>
            <person name="Richardson P.M."/>
            <person name="Rachel R."/>
            <person name="Huber H."/>
            <person name="Eisen J.A."/>
            <person name="Koonin E.V."/>
            <person name="Keller M."/>
            <person name="Stetter K.O."/>
        </authorList>
    </citation>
    <scope>NUCLEOTIDE SEQUENCE [LARGE SCALE GENOMIC DNA]</scope>
    <source>
        <strain evidence="3">KIN4/I / DSM 18386 / JCM 14125</strain>
    </source>
</reference>
<dbReference type="RefSeq" id="WP_011998694.1">
    <property type="nucleotide sequence ID" value="NC_009776.1"/>
</dbReference>
<accession>A8AA90</accession>
<organism evidence="2 3">
    <name type="scientific">Ignicoccus hospitalis (strain KIN4/I / DSM 18386 / JCM 14125)</name>
    <dbReference type="NCBI Taxonomy" id="453591"/>
    <lineage>
        <taxon>Archaea</taxon>
        <taxon>Thermoproteota</taxon>
        <taxon>Thermoprotei</taxon>
        <taxon>Desulfurococcales</taxon>
        <taxon>Desulfurococcaceae</taxon>
        <taxon>Ignicoccus</taxon>
    </lineage>
</organism>
<protein>
    <submittedName>
        <fullName evidence="2">Uncharacterized protein</fullName>
    </submittedName>
</protein>
<dbReference type="Proteomes" id="UP000000262">
    <property type="component" value="Chromosome"/>
</dbReference>
<dbReference type="GeneID" id="58786879"/>
<proteinExistence type="predicted"/>
<evidence type="ECO:0000256" key="1">
    <source>
        <dbReference type="SAM" id="Phobius"/>
    </source>
</evidence>
<evidence type="ECO:0000313" key="2">
    <source>
        <dbReference type="EMBL" id="ABU81842.1"/>
    </source>
</evidence>
<dbReference type="KEGG" id="iho:Igni_0660"/>
<dbReference type="EMBL" id="CP000816">
    <property type="protein sequence ID" value="ABU81842.1"/>
    <property type="molecule type" value="Genomic_DNA"/>
</dbReference>
<sequence length="55" mass="5885">MRYFITTFSSVMGIGLMLSVIYQNPLILGTYLFAAVVAGSLAELLGKLFEKAAGP</sequence>
<keyword evidence="1" id="KW-0472">Membrane</keyword>
<keyword evidence="3" id="KW-1185">Reference proteome</keyword>
<keyword evidence="1" id="KW-1133">Transmembrane helix</keyword>
<dbReference type="HOGENOM" id="CLU_3020950_0_0_2"/>
<gene>
    <name evidence="2" type="ordered locus">Igni_0660</name>
</gene>
<name>A8AA90_IGNH4</name>
<evidence type="ECO:0000313" key="3">
    <source>
        <dbReference type="Proteomes" id="UP000000262"/>
    </source>
</evidence>
<dbReference type="STRING" id="453591.Igni_0660"/>